<evidence type="ECO:0000259" key="3">
    <source>
        <dbReference type="PROSITE" id="PS50249"/>
    </source>
</evidence>
<feature type="compositionally biased region" description="Low complexity" evidence="2">
    <location>
        <begin position="72"/>
        <end position="83"/>
    </location>
</feature>
<dbReference type="EMBL" id="PQFF01000361">
    <property type="protein sequence ID" value="RHZ56052.1"/>
    <property type="molecule type" value="Genomic_DNA"/>
</dbReference>
<keyword evidence="5" id="KW-1185">Reference proteome</keyword>
<dbReference type="Proteomes" id="UP000266861">
    <property type="component" value="Unassembled WGS sequence"/>
</dbReference>
<dbReference type="InterPro" id="IPR037518">
    <property type="entry name" value="MPN"/>
</dbReference>
<dbReference type="OrthoDB" id="194468at2759"/>
<proteinExistence type="inferred from homology"/>
<dbReference type="InterPro" id="IPR005366">
    <property type="entry name" value="EMC8/9"/>
</dbReference>
<protein>
    <recommendedName>
        <fullName evidence="3">MPN domain-containing protein</fullName>
    </recommendedName>
</protein>
<evidence type="ECO:0000256" key="2">
    <source>
        <dbReference type="SAM" id="MobiDB-lite"/>
    </source>
</evidence>
<sequence>MNVRVTVFDRYNDVTCPVTGTVLLLFVFEKLKMVNYVIHTKAYLKIILHACKHPFSNVNGILLGDTSINNNKNNKNSDNSNENDNNDDNNDDNGQIAIVDAVPLFHHWNTLTPMLEIGLQQIDVYAEKNNLKVIGYYHANERADDNRLPPFGQKIASKIYDNFNNAIAFVVQNTKIAPENPEIAILPYTFKENQWRPDNKAFSSPTNNESSSLFFSFENSHNAIDLTSQSIKQKYFEYLYDFDEHLENIEVDWLINSKVVDLTIAKDKKGN</sequence>
<dbReference type="PANTHER" id="PTHR12941:SF10">
    <property type="entry name" value="ER MEMBRANE PROTEIN COMPLEX SUBUNIT 8_9 HOMOLOG"/>
    <property type="match status" value="1"/>
</dbReference>
<dbReference type="GO" id="GO:0072546">
    <property type="term" value="C:EMC complex"/>
    <property type="evidence" value="ECO:0007669"/>
    <property type="project" value="InterPro"/>
</dbReference>
<reference evidence="4 5" key="1">
    <citation type="submission" date="2018-08" db="EMBL/GenBank/DDBJ databases">
        <title>Genome and evolution of the arbuscular mycorrhizal fungus Diversispora epigaea (formerly Glomus versiforme) and its bacterial endosymbionts.</title>
        <authorList>
            <person name="Sun X."/>
            <person name="Fei Z."/>
            <person name="Harrison M."/>
        </authorList>
    </citation>
    <scope>NUCLEOTIDE SEQUENCE [LARGE SCALE GENOMIC DNA]</scope>
    <source>
        <strain evidence="4 5">IT104</strain>
    </source>
</reference>
<dbReference type="PANTHER" id="PTHR12941">
    <property type="entry name" value="ER MEMBRANE PROTEIN COMPLEX"/>
    <property type="match status" value="1"/>
</dbReference>
<dbReference type="Pfam" id="PF03665">
    <property type="entry name" value="UPF0172"/>
    <property type="match status" value="1"/>
</dbReference>
<evidence type="ECO:0000256" key="1">
    <source>
        <dbReference type="ARBA" id="ARBA00007461"/>
    </source>
</evidence>
<dbReference type="AlphaFoldDB" id="A0A397GYH1"/>
<dbReference type="PROSITE" id="PS50249">
    <property type="entry name" value="MPN"/>
    <property type="match status" value="1"/>
</dbReference>
<comment type="caution">
    <text evidence="4">The sequence shown here is derived from an EMBL/GenBank/DDBJ whole genome shotgun (WGS) entry which is preliminary data.</text>
</comment>
<organism evidence="4 5">
    <name type="scientific">Diversispora epigaea</name>
    <dbReference type="NCBI Taxonomy" id="1348612"/>
    <lineage>
        <taxon>Eukaryota</taxon>
        <taxon>Fungi</taxon>
        <taxon>Fungi incertae sedis</taxon>
        <taxon>Mucoromycota</taxon>
        <taxon>Glomeromycotina</taxon>
        <taxon>Glomeromycetes</taxon>
        <taxon>Diversisporales</taxon>
        <taxon>Diversisporaceae</taxon>
        <taxon>Diversispora</taxon>
    </lineage>
</organism>
<feature type="domain" description="MPN" evidence="3">
    <location>
        <begin position="36"/>
        <end position="191"/>
    </location>
</feature>
<dbReference type="STRING" id="1348612.A0A397GYH1"/>
<dbReference type="CDD" id="cd08060">
    <property type="entry name" value="MPN_UPF0172"/>
    <property type="match status" value="1"/>
</dbReference>
<name>A0A397GYH1_9GLOM</name>
<evidence type="ECO:0000313" key="5">
    <source>
        <dbReference type="Proteomes" id="UP000266861"/>
    </source>
</evidence>
<gene>
    <name evidence="4" type="ORF">Glove_406g45</name>
</gene>
<evidence type="ECO:0000313" key="4">
    <source>
        <dbReference type="EMBL" id="RHZ56052.1"/>
    </source>
</evidence>
<comment type="similarity">
    <text evidence="1">Belongs to the EMC8/EMC9 family.</text>
</comment>
<accession>A0A397GYH1</accession>
<feature type="region of interest" description="Disordered" evidence="2">
    <location>
        <begin position="72"/>
        <end position="93"/>
    </location>
</feature>